<proteinExistence type="inferred from homology"/>
<name>A0A176WJD2_MARPO</name>
<evidence type="ECO:0000256" key="4">
    <source>
        <dbReference type="ARBA" id="ARBA00075755"/>
    </source>
</evidence>
<dbReference type="Gene3D" id="1.10.10.1890">
    <property type="entry name" value="Ska1 microtubule binding domain-like"/>
    <property type="match status" value="1"/>
</dbReference>
<evidence type="ECO:0000256" key="3">
    <source>
        <dbReference type="ARBA" id="ARBA00068507"/>
    </source>
</evidence>
<dbReference type="GO" id="GO:0072686">
    <property type="term" value="C:mitotic spindle"/>
    <property type="evidence" value="ECO:0007669"/>
    <property type="project" value="TreeGrafter"/>
</dbReference>
<dbReference type="EMBL" id="LVLJ01000822">
    <property type="protein sequence ID" value="OAE32452.1"/>
    <property type="molecule type" value="Genomic_DNA"/>
</dbReference>
<dbReference type="GO" id="GO:0031110">
    <property type="term" value="P:regulation of microtubule polymerization or depolymerization"/>
    <property type="evidence" value="ECO:0007669"/>
    <property type="project" value="TreeGrafter"/>
</dbReference>
<gene>
    <name evidence="7" type="ORF">AXG93_3218s1250</name>
</gene>
<accession>A0A176WJD2</accession>
<dbReference type="Proteomes" id="UP000077202">
    <property type="component" value="Unassembled WGS sequence"/>
</dbReference>
<dbReference type="GO" id="GO:0005876">
    <property type="term" value="C:spindle microtubule"/>
    <property type="evidence" value="ECO:0007669"/>
    <property type="project" value="TreeGrafter"/>
</dbReference>
<dbReference type="GO" id="GO:0000940">
    <property type="term" value="C:outer kinetochore"/>
    <property type="evidence" value="ECO:0007669"/>
    <property type="project" value="TreeGrafter"/>
</dbReference>
<keyword evidence="6" id="KW-0732">Signal</keyword>
<feature type="region of interest" description="Disordered" evidence="5">
    <location>
        <begin position="143"/>
        <end position="174"/>
    </location>
</feature>
<dbReference type="PANTHER" id="PTHR28573">
    <property type="entry name" value="SPINDLE AND KINETOCHORE-ASSOCIATED PROTEIN 1"/>
    <property type="match status" value="1"/>
</dbReference>
<organism evidence="7 8">
    <name type="scientific">Marchantia polymorpha subsp. ruderalis</name>
    <dbReference type="NCBI Taxonomy" id="1480154"/>
    <lineage>
        <taxon>Eukaryota</taxon>
        <taxon>Viridiplantae</taxon>
        <taxon>Streptophyta</taxon>
        <taxon>Embryophyta</taxon>
        <taxon>Marchantiophyta</taxon>
        <taxon>Marchantiopsida</taxon>
        <taxon>Marchantiidae</taxon>
        <taxon>Marchantiales</taxon>
        <taxon>Marchantiaceae</taxon>
        <taxon>Marchantia</taxon>
    </lineage>
</organism>
<dbReference type="FunFam" id="1.10.10.1890:FF:000002">
    <property type="entry name" value="Spindle and kinetochore-associated protein 1"/>
    <property type="match status" value="1"/>
</dbReference>
<comment type="caution">
    <text evidence="7">The sequence shown here is derived from an EMBL/GenBank/DDBJ whole genome shotgun (WGS) entry which is preliminary data.</text>
</comment>
<feature type="chain" id="PRO_5008052545" description="SKA complex subunit 1 homolog" evidence="6">
    <location>
        <begin position="22"/>
        <end position="297"/>
    </location>
</feature>
<evidence type="ECO:0000256" key="5">
    <source>
        <dbReference type="SAM" id="MobiDB-lite"/>
    </source>
</evidence>
<evidence type="ECO:0000256" key="6">
    <source>
        <dbReference type="SAM" id="SignalP"/>
    </source>
</evidence>
<dbReference type="GO" id="GO:0007059">
    <property type="term" value="P:chromosome segregation"/>
    <property type="evidence" value="ECO:0007669"/>
    <property type="project" value="InterPro"/>
</dbReference>
<feature type="compositionally biased region" description="Polar residues" evidence="5">
    <location>
        <begin position="152"/>
        <end position="164"/>
    </location>
</feature>
<evidence type="ECO:0000256" key="1">
    <source>
        <dbReference type="ARBA" id="ARBA00006836"/>
    </source>
</evidence>
<keyword evidence="2" id="KW-0175">Coiled coil</keyword>
<reference evidence="7" key="1">
    <citation type="submission" date="2016-03" db="EMBL/GenBank/DDBJ databases">
        <title>Mechanisms controlling the formation of the plant cell surface in tip-growing cells are functionally conserved among land plants.</title>
        <authorList>
            <person name="Honkanen S."/>
            <person name="Jones V.A."/>
            <person name="Morieri G."/>
            <person name="Champion C."/>
            <person name="Hetherington A.J."/>
            <person name="Kelly S."/>
            <person name="Saint-Marcoux D."/>
            <person name="Proust H."/>
            <person name="Prescott H."/>
            <person name="Dolan L."/>
        </authorList>
    </citation>
    <scope>NUCLEOTIDE SEQUENCE [LARGE SCALE GENOMIC DNA]</scope>
    <source>
        <tissue evidence="7">Whole gametophyte</tissue>
    </source>
</reference>
<keyword evidence="8" id="KW-1185">Reference proteome</keyword>
<sequence>MGWGLVLDSLLLVNFGRRSLTLFVRMDSTVELGMGPEGVGGFLLMGSFNHRIAELQQLMLTRGVQTSNYTADLGSLDVTVRALEQQLLKIKAHLKNDAEALSQAQTLIELSSQQQKKLQQIYSRLPSHLPGVDPVNMEVPYTSFHPPALENGNGSIPPSSTGTPANKEKKKVGPPPKWYLTSEEFASLSSYMRGRLTLDKVNGAIDEMAGFAEANAKLLRTKRQKLGDDIVERVLELREIAFNEAVKGKYFFLESDMRGQILKLDNTGKAILTILRHLGRLGEFRFGRQRAFTLSRP</sequence>
<dbReference type="PANTHER" id="PTHR28573:SF1">
    <property type="entry name" value="SPINDLE AND KINETOCHORE-ASSOCIATED PROTEIN 1"/>
    <property type="match status" value="1"/>
</dbReference>
<evidence type="ECO:0000313" key="7">
    <source>
        <dbReference type="EMBL" id="OAE32452.1"/>
    </source>
</evidence>
<protein>
    <recommendedName>
        <fullName evidence="3">SKA complex subunit 1 homolog</fullName>
    </recommendedName>
    <alternativeName>
        <fullName evidence="4">Spindle and kinetochore-associated protein 1 homolog</fullName>
    </alternativeName>
</protein>
<feature type="signal peptide" evidence="6">
    <location>
        <begin position="1"/>
        <end position="21"/>
    </location>
</feature>
<dbReference type="GO" id="GO:0000278">
    <property type="term" value="P:mitotic cell cycle"/>
    <property type="evidence" value="ECO:0007669"/>
    <property type="project" value="TreeGrafter"/>
</dbReference>
<dbReference type="GO" id="GO:0051301">
    <property type="term" value="P:cell division"/>
    <property type="evidence" value="ECO:0007669"/>
    <property type="project" value="InterPro"/>
</dbReference>
<dbReference type="InterPro" id="IPR042031">
    <property type="entry name" value="SKA1_MBD_sf"/>
</dbReference>
<evidence type="ECO:0000313" key="8">
    <source>
        <dbReference type="Proteomes" id="UP000077202"/>
    </source>
</evidence>
<evidence type="ECO:0000256" key="2">
    <source>
        <dbReference type="ARBA" id="ARBA00023054"/>
    </source>
</evidence>
<dbReference type="AlphaFoldDB" id="A0A176WJD2"/>
<comment type="similarity">
    <text evidence="1">Belongs to the SKA1 family.</text>
</comment>
<dbReference type="InterPro" id="IPR009829">
    <property type="entry name" value="SKA1"/>
</dbReference>
<dbReference type="GO" id="GO:0008017">
    <property type="term" value="F:microtubule binding"/>
    <property type="evidence" value="ECO:0007669"/>
    <property type="project" value="InterPro"/>
</dbReference>
<dbReference type="Pfam" id="PF07160">
    <property type="entry name" value="SKA1"/>
    <property type="match status" value="1"/>
</dbReference>